<dbReference type="Pfam" id="PF13563">
    <property type="entry name" value="2_5_RNA_ligase2"/>
    <property type="match status" value="1"/>
</dbReference>
<organism evidence="1 2">
    <name type="scientific">Mycobacterium saskatchewanense</name>
    <dbReference type="NCBI Taxonomy" id="220927"/>
    <lineage>
        <taxon>Bacteria</taxon>
        <taxon>Bacillati</taxon>
        <taxon>Actinomycetota</taxon>
        <taxon>Actinomycetes</taxon>
        <taxon>Mycobacteriales</taxon>
        <taxon>Mycobacteriaceae</taxon>
        <taxon>Mycobacterium</taxon>
        <taxon>Mycobacterium simiae complex</taxon>
    </lineage>
</organism>
<evidence type="ECO:0000313" key="2">
    <source>
        <dbReference type="Proteomes" id="UP000193387"/>
    </source>
</evidence>
<protein>
    <recommendedName>
        <fullName evidence="3">2'-5' RNA ligase</fullName>
    </recommendedName>
</protein>
<keyword evidence="2" id="KW-1185">Reference proteome</keyword>
<gene>
    <name evidence="1" type="ORF">AWC23_03175</name>
</gene>
<sequence length="171" mass="18161">MVHSIELLFDPDTEAAIRQIWDGLAALSQLGLSVRTPPGRPHMTLAVADHIGEGADALLRPLAGRLPLPCTVGAPLLLGRSSAILARLVVPTPALLDLHAQVHGACRGELEPEPAPNSLPGRWTPHVTLARRVEGPALGRALAVGGRPQEIAGCFAALRRWNGDEKVEYLI</sequence>
<reference evidence="1 2" key="1">
    <citation type="submission" date="2016-01" db="EMBL/GenBank/DDBJ databases">
        <title>The new phylogeny of the genus Mycobacterium.</title>
        <authorList>
            <person name="Tarcisio F."/>
            <person name="Conor M."/>
            <person name="Antonella G."/>
            <person name="Elisabetta G."/>
            <person name="Giulia F.S."/>
            <person name="Sara T."/>
            <person name="Anna F."/>
            <person name="Clotilde B."/>
            <person name="Roberto B."/>
            <person name="Veronica D.S."/>
            <person name="Fabio R."/>
            <person name="Monica P."/>
            <person name="Olivier J."/>
            <person name="Enrico T."/>
            <person name="Nicola S."/>
        </authorList>
    </citation>
    <scope>NUCLEOTIDE SEQUENCE [LARGE SCALE GENOMIC DNA]</scope>
    <source>
        <strain evidence="1 2">DSM 44616</strain>
    </source>
</reference>
<comment type="caution">
    <text evidence="1">The sequence shown here is derived from an EMBL/GenBank/DDBJ whole genome shotgun (WGS) entry which is preliminary data.</text>
</comment>
<proteinExistence type="predicted"/>
<name>A0AAJ3NTF7_9MYCO</name>
<dbReference type="Gene3D" id="3.90.1140.10">
    <property type="entry name" value="Cyclic phosphodiesterase"/>
    <property type="match status" value="1"/>
</dbReference>
<dbReference type="SUPFAM" id="SSF55144">
    <property type="entry name" value="LigT-like"/>
    <property type="match status" value="1"/>
</dbReference>
<dbReference type="Proteomes" id="UP000193387">
    <property type="component" value="Unassembled WGS sequence"/>
</dbReference>
<evidence type="ECO:0008006" key="3">
    <source>
        <dbReference type="Google" id="ProtNLM"/>
    </source>
</evidence>
<dbReference type="InterPro" id="IPR009097">
    <property type="entry name" value="Cyclic_Pdiesterase"/>
</dbReference>
<dbReference type="EMBL" id="LQPR01000003">
    <property type="protein sequence ID" value="ORW75193.1"/>
    <property type="molecule type" value="Genomic_DNA"/>
</dbReference>
<dbReference type="AlphaFoldDB" id="A0AAJ3NTF7"/>
<evidence type="ECO:0000313" key="1">
    <source>
        <dbReference type="EMBL" id="ORW75193.1"/>
    </source>
</evidence>
<accession>A0AAJ3NTF7</accession>
<dbReference type="RefSeq" id="WP_085253741.1">
    <property type="nucleotide sequence ID" value="NZ_AP022573.1"/>
</dbReference>